<dbReference type="AlphaFoldDB" id="A0A1M6X6Y4"/>
<dbReference type="Proteomes" id="UP000183997">
    <property type="component" value="Unassembled WGS sequence"/>
</dbReference>
<organism evidence="1 2">
    <name type="scientific">Desulforamulus aeronauticus DSM 10349</name>
    <dbReference type="NCBI Taxonomy" id="1121421"/>
    <lineage>
        <taxon>Bacteria</taxon>
        <taxon>Bacillati</taxon>
        <taxon>Bacillota</taxon>
        <taxon>Clostridia</taxon>
        <taxon>Eubacteriales</taxon>
        <taxon>Peptococcaceae</taxon>
        <taxon>Desulforamulus</taxon>
    </lineage>
</organism>
<name>A0A1M6X6Y4_9FIRM</name>
<dbReference type="OrthoDB" id="9928157at2"/>
<evidence type="ECO:0000313" key="2">
    <source>
        <dbReference type="Proteomes" id="UP000183997"/>
    </source>
</evidence>
<sequence>MPRRKKVTTCRGIISSLDFHMGLVEVKNELGNHRFTILPENLSDTDGNFIDLDELRLGDCVLISEVGHIVSMKVLKAV</sequence>
<dbReference type="EMBL" id="FRAR01000040">
    <property type="protein sequence ID" value="SHL01760.1"/>
    <property type="molecule type" value="Genomic_DNA"/>
</dbReference>
<evidence type="ECO:0000313" key="1">
    <source>
        <dbReference type="EMBL" id="SHL01760.1"/>
    </source>
</evidence>
<accession>A0A1M6X6Y4</accession>
<protein>
    <submittedName>
        <fullName evidence="1">Uncharacterized protein</fullName>
    </submittedName>
</protein>
<keyword evidence="2" id="KW-1185">Reference proteome</keyword>
<gene>
    <name evidence="1" type="ORF">SAMN02745123_03927</name>
</gene>
<reference evidence="2" key="1">
    <citation type="submission" date="2016-11" db="EMBL/GenBank/DDBJ databases">
        <authorList>
            <person name="Varghese N."/>
            <person name="Submissions S."/>
        </authorList>
    </citation>
    <scope>NUCLEOTIDE SEQUENCE [LARGE SCALE GENOMIC DNA]</scope>
    <source>
        <strain evidence="2">DSM 10349</strain>
    </source>
</reference>
<dbReference type="RefSeq" id="WP_072917687.1">
    <property type="nucleotide sequence ID" value="NZ_FRAR01000040.1"/>
</dbReference>
<proteinExistence type="predicted"/>